<sequence length="345" mass="37552">MRHAPDMAARTPRHKVCADFSRVASRVQTSIRFRAISDSGSICLHLSSRSVLRPGATMVFASPPGRSDNLSLGEDAVLSAASSLRRDGFAVVPNMFGRDEVREVERLLDWALVRAARSPAAQPFLVRYPREGGGHHEEGSGRALDGWDQLELNYAATLVPALLETAVFRGCTALARRLAGPVSRSFDHVIYKGARNRTATPWHQDAAFALWRGSRPRQLHFWIPLQDVTLESGCMTFLAGSHLGPLVRHRRVLRPSGRPGQEAKPSIAGSISCPLALGGITLHTPTTLHRAGCNASTMPRKAWIIQYGPLGGIRLAAKRLAGALPHPLAPEGPNFEREADDARSR</sequence>
<feature type="region of interest" description="Disordered" evidence="1">
    <location>
        <begin position="326"/>
        <end position="345"/>
    </location>
</feature>
<feature type="compositionally biased region" description="Basic and acidic residues" evidence="1">
    <location>
        <begin position="334"/>
        <end position="345"/>
    </location>
</feature>
<dbReference type="Gene3D" id="2.60.120.620">
    <property type="entry name" value="q2cbj1_9rhob like domain"/>
    <property type="match status" value="1"/>
</dbReference>
<reference evidence="2 3" key="1">
    <citation type="submission" date="2019-01" db="EMBL/GenBank/DDBJ databases">
        <title>Sphingomonas mucosissima sp. nov. and Sphingomonas desiccabilis sp. nov., from biological soil crusts in the Colorado Plateau, USA.</title>
        <authorList>
            <person name="Zhu D."/>
        </authorList>
    </citation>
    <scope>NUCLEOTIDE SEQUENCE [LARGE SCALE GENOMIC DNA]</scope>
    <source>
        <strain evidence="2 3">CP1D</strain>
    </source>
</reference>
<protein>
    <recommendedName>
        <fullName evidence="4">Phytanoyl-CoA dioxygenase family protein</fullName>
    </recommendedName>
</protein>
<evidence type="ECO:0000313" key="3">
    <source>
        <dbReference type="Proteomes" id="UP000292347"/>
    </source>
</evidence>
<organism evidence="2 3">
    <name type="scientific">Sphingomonas desiccabilis</name>
    <dbReference type="NCBI Taxonomy" id="429134"/>
    <lineage>
        <taxon>Bacteria</taxon>
        <taxon>Pseudomonadati</taxon>
        <taxon>Pseudomonadota</taxon>
        <taxon>Alphaproteobacteria</taxon>
        <taxon>Sphingomonadales</taxon>
        <taxon>Sphingomonadaceae</taxon>
        <taxon>Sphingomonas</taxon>
    </lineage>
</organism>
<dbReference type="AlphaFoldDB" id="A0A4Q2IP58"/>
<dbReference type="GO" id="GO:0005506">
    <property type="term" value="F:iron ion binding"/>
    <property type="evidence" value="ECO:0007669"/>
    <property type="project" value="UniProtKB-ARBA"/>
</dbReference>
<dbReference type="Pfam" id="PF05721">
    <property type="entry name" value="PhyH"/>
    <property type="match status" value="1"/>
</dbReference>
<evidence type="ECO:0000313" key="2">
    <source>
        <dbReference type="EMBL" id="RXZ29910.1"/>
    </source>
</evidence>
<dbReference type="SUPFAM" id="SSF51197">
    <property type="entry name" value="Clavaminate synthase-like"/>
    <property type="match status" value="1"/>
</dbReference>
<dbReference type="EMBL" id="SDPT01000004">
    <property type="protein sequence ID" value="RXZ29910.1"/>
    <property type="molecule type" value="Genomic_DNA"/>
</dbReference>
<dbReference type="PANTHER" id="PTHR20883">
    <property type="entry name" value="PHYTANOYL-COA DIOXYGENASE DOMAIN CONTAINING 1"/>
    <property type="match status" value="1"/>
</dbReference>
<dbReference type="GO" id="GO:0016706">
    <property type="term" value="F:2-oxoglutarate-dependent dioxygenase activity"/>
    <property type="evidence" value="ECO:0007669"/>
    <property type="project" value="UniProtKB-ARBA"/>
</dbReference>
<proteinExistence type="predicted"/>
<keyword evidence="3" id="KW-1185">Reference proteome</keyword>
<dbReference type="RefSeq" id="WP_129343498.1">
    <property type="nucleotide sequence ID" value="NZ_JAWDJZ010000005.1"/>
</dbReference>
<dbReference type="InterPro" id="IPR008775">
    <property type="entry name" value="Phytyl_CoA_dOase-like"/>
</dbReference>
<dbReference type="Proteomes" id="UP000292347">
    <property type="component" value="Unassembled WGS sequence"/>
</dbReference>
<comment type="caution">
    <text evidence="2">The sequence shown here is derived from an EMBL/GenBank/DDBJ whole genome shotgun (WGS) entry which is preliminary data.</text>
</comment>
<dbReference type="PANTHER" id="PTHR20883:SF46">
    <property type="entry name" value="PHYTANOYL-COA HYDROXYLASE"/>
    <property type="match status" value="1"/>
</dbReference>
<dbReference type="OrthoDB" id="7359449at2"/>
<accession>A0A4Q2IP58</accession>
<gene>
    <name evidence="2" type="ORF">EO081_16345</name>
</gene>
<evidence type="ECO:0008006" key="4">
    <source>
        <dbReference type="Google" id="ProtNLM"/>
    </source>
</evidence>
<evidence type="ECO:0000256" key="1">
    <source>
        <dbReference type="SAM" id="MobiDB-lite"/>
    </source>
</evidence>
<name>A0A4Q2IP58_9SPHN</name>